<keyword evidence="3" id="KW-1185">Reference proteome</keyword>
<protein>
    <submittedName>
        <fullName evidence="2">Uncharacterized protein</fullName>
    </submittedName>
</protein>
<gene>
    <name evidence="2" type="ORF">SORBI_3009G072300</name>
</gene>
<organism evidence="2 3">
    <name type="scientific">Sorghum bicolor</name>
    <name type="common">Sorghum</name>
    <name type="synonym">Sorghum vulgare</name>
    <dbReference type="NCBI Taxonomy" id="4558"/>
    <lineage>
        <taxon>Eukaryota</taxon>
        <taxon>Viridiplantae</taxon>
        <taxon>Streptophyta</taxon>
        <taxon>Embryophyta</taxon>
        <taxon>Tracheophyta</taxon>
        <taxon>Spermatophyta</taxon>
        <taxon>Magnoliopsida</taxon>
        <taxon>Liliopsida</taxon>
        <taxon>Poales</taxon>
        <taxon>Poaceae</taxon>
        <taxon>PACMAD clade</taxon>
        <taxon>Panicoideae</taxon>
        <taxon>Andropogonodae</taxon>
        <taxon>Andropogoneae</taxon>
        <taxon>Sorghinae</taxon>
        <taxon>Sorghum</taxon>
    </lineage>
</organism>
<accession>A0A1Z5R226</accession>
<dbReference type="EMBL" id="CM000768">
    <property type="protein sequence ID" value="OQU77589.1"/>
    <property type="molecule type" value="Genomic_DNA"/>
</dbReference>
<proteinExistence type="predicted"/>
<dbReference type="AlphaFoldDB" id="A0A1Z5R226"/>
<feature type="region of interest" description="Disordered" evidence="1">
    <location>
        <begin position="14"/>
        <end position="57"/>
    </location>
</feature>
<name>A0A1Z5R226_SORBI</name>
<evidence type="ECO:0000313" key="3">
    <source>
        <dbReference type="Proteomes" id="UP000000768"/>
    </source>
</evidence>
<dbReference type="Proteomes" id="UP000000768">
    <property type="component" value="Chromosome 9"/>
</dbReference>
<reference evidence="3" key="2">
    <citation type="journal article" date="2018" name="Plant J.">
        <title>The Sorghum bicolor reference genome: improved assembly, gene annotations, a transcriptome atlas, and signatures of genome organization.</title>
        <authorList>
            <person name="McCormick R.F."/>
            <person name="Truong S.K."/>
            <person name="Sreedasyam A."/>
            <person name="Jenkins J."/>
            <person name="Shu S."/>
            <person name="Sims D."/>
            <person name="Kennedy M."/>
            <person name="Amirebrahimi M."/>
            <person name="Weers B.D."/>
            <person name="McKinley B."/>
            <person name="Mattison A."/>
            <person name="Morishige D.T."/>
            <person name="Grimwood J."/>
            <person name="Schmutz J."/>
            <person name="Mullet J.E."/>
        </authorList>
    </citation>
    <scope>NUCLEOTIDE SEQUENCE [LARGE SCALE GENOMIC DNA]</scope>
    <source>
        <strain evidence="3">cv. BTx623</strain>
    </source>
</reference>
<evidence type="ECO:0000313" key="2">
    <source>
        <dbReference type="EMBL" id="OQU77589.1"/>
    </source>
</evidence>
<dbReference type="InParanoid" id="A0A1Z5R226"/>
<evidence type="ECO:0000256" key="1">
    <source>
        <dbReference type="SAM" id="MobiDB-lite"/>
    </source>
</evidence>
<dbReference type="Gramene" id="OQU77589">
    <property type="protein sequence ID" value="OQU77589"/>
    <property type="gene ID" value="SORBI_3009G072300"/>
</dbReference>
<sequence length="126" mass="14015">MSLHVQRVTRNPISSTQFLLKTPRRSLETESASPRKAKGTSRGGEDNSSSDVRPISLTRRYVDPVRSHARVWAREGTMTAAMVTEAMARNTLAEALSAVVGGVEQHVDRYPSSRIYSTFLDLYMMA</sequence>
<reference evidence="2 3" key="1">
    <citation type="journal article" date="2009" name="Nature">
        <title>The Sorghum bicolor genome and the diversification of grasses.</title>
        <authorList>
            <person name="Paterson A.H."/>
            <person name="Bowers J.E."/>
            <person name="Bruggmann R."/>
            <person name="Dubchak I."/>
            <person name="Grimwood J."/>
            <person name="Gundlach H."/>
            <person name="Haberer G."/>
            <person name="Hellsten U."/>
            <person name="Mitros T."/>
            <person name="Poliakov A."/>
            <person name="Schmutz J."/>
            <person name="Spannagl M."/>
            <person name="Tang H."/>
            <person name="Wang X."/>
            <person name="Wicker T."/>
            <person name="Bharti A.K."/>
            <person name="Chapman J."/>
            <person name="Feltus F.A."/>
            <person name="Gowik U."/>
            <person name="Grigoriev I.V."/>
            <person name="Lyons E."/>
            <person name="Maher C.A."/>
            <person name="Martis M."/>
            <person name="Narechania A."/>
            <person name="Otillar R.P."/>
            <person name="Penning B.W."/>
            <person name="Salamov A.A."/>
            <person name="Wang Y."/>
            <person name="Zhang L."/>
            <person name="Carpita N.C."/>
            <person name="Freeling M."/>
            <person name="Gingle A.R."/>
            <person name="Hash C.T."/>
            <person name="Keller B."/>
            <person name="Klein P."/>
            <person name="Kresovich S."/>
            <person name="McCann M.C."/>
            <person name="Ming R."/>
            <person name="Peterson D.G."/>
            <person name="Mehboob-ur-Rahman"/>
            <person name="Ware D."/>
            <person name="Westhoff P."/>
            <person name="Mayer K.F."/>
            <person name="Messing J."/>
            <person name="Rokhsar D.S."/>
        </authorList>
    </citation>
    <scope>NUCLEOTIDE SEQUENCE [LARGE SCALE GENOMIC DNA]</scope>
    <source>
        <strain evidence="3">cv. BTx623</strain>
    </source>
</reference>